<organism evidence="3 4">
    <name type="scientific">Puccinia sorghi</name>
    <dbReference type="NCBI Taxonomy" id="27349"/>
    <lineage>
        <taxon>Eukaryota</taxon>
        <taxon>Fungi</taxon>
        <taxon>Dikarya</taxon>
        <taxon>Basidiomycota</taxon>
        <taxon>Pucciniomycotina</taxon>
        <taxon>Pucciniomycetes</taxon>
        <taxon>Pucciniales</taxon>
        <taxon>Pucciniaceae</taxon>
        <taxon>Puccinia</taxon>
    </lineage>
</organism>
<reference evidence="3 4" key="1">
    <citation type="submission" date="2015-08" db="EMBL/GenBank/DDBJ databases">
        <title>Next Generation Sequencing and Analysis of the Genome of Puccinia sorghi L Schw, the Causal Agent of Maize Common Rust.</title>
        <authorList>
            <person name="Rochi L."/>
            <person name="Burguener G."/>
            <person name="Darino M."/>
            <person name="Turjanski A."/>
            <person name="Kreff E."/>
            <person name="Dieguez M.J."/>
            <person name="Sacco F."/>
        </authorList>
    </citation>
    <scope>NUCLEOTIDE SEQUENCE [LARGE SCALE GENOMIC DNA]</scope>
    <source>
        <strain evidence="3 4">RO10H11247</strain>
    </source>
</reference>
<keyword evidence="2" id="KW-1133">Transmembrane helix</keyword>
<keyword evidence="2" id="KW-0812">Transmembrane</keyword>
<protein>
    <submittedName>
        <fullName evidence="3">Uncharacterized protein</fullName>
    </submittedName>
</protein>
<dbReference type="VEuPathDB" id="FungiDB:VP01_6782g2"/>
<dbReference type="Proteomes" id="UP000037035">
    <property type="component" value="Unassembled WGS sequence"/>
</dbReference>
<evidence type="ECO:0000313" key="3">
    <source>
        <dbReference type="EMBL" id="KNZ46976.1"/>
    </source>
</evidence>
<evidence type="ECO:0000256" key="2">
    <source>
        <dbReference type="SAM" id="Phobius"/>
    </source>
</evidence>
<proteinExistence type="predicted"/>
<keyword evidence="2" id="KW-0472">Membrane</keyword>
<dbReference type="OrthoDB" id="2507115at2759"/>
<keyword evidence="4" id="KW-1185">Reference proteome</keyword>
<dbReference type="AlphaFoldDB" id="A0A0L6UEP1"/>
<comment type="caution">
    <text evidence="3">The sequence shown here is derived from an EMBL/GenBank/DDBJ whole genome shotgun (WGS) entry which is preliminary data.</text>
</comment>
<sequence>MTQAITPTPPPPKPTTGELTLVLHKWLPNVTKLHVNGDNFHTWVVMVQQALEGTLGYSIFLTDKELVLESEEDMLLKTALLATINDDMKVGVQILDLKLNHLNQLADLDAHFRRIENMVKNLFWSGFVLLEESLIGLFFHLLLLNLESFPFVNVAWQLHLRMEQGSMVVKNIDLLRLVKNKLTLFRNNRKPKSDCKNDKQPFASNSTSPAPLHGAVSRWCNKCKVNTHYTRECSKPATAPPRGNFHANLANLPDTSGVHHSVEDASLGSIRALPTLSPMIFPSFLTPLHSSIHYRSMWPLMTLNLM</sequence>
<name>A0A0L6UEP1_9BASI</name>
<dbReference type="EMBL" id="LAVV01012142">
    <property type="protein sequence ID" value="KNZ46976.1"/>
    <property type="molecule type" value="Genomic_DNA"/>
</dbReference>
<gene>
    <name evidence="3" type="ORF">VP01_6782g2</name>
</gene>
<accession>A0A0L6UEP1</accession>
<evidence type="ECO:0000256" key="1">
    <source>
        <dbReference type="SAM" id="MobiDB-lite"/>
    </source>
</evidence>
<feature type="region of interest" description="Disordered" evidence="1">
    <location>
        <begin position="189"/>
        <end position="213"/>
    </location>
</feature>
<feature type="transmembrane region" description="Helical" evidence="2">
    <location>
        <begin position="122"/>
        <end position="143"/>
    </location>
</feature>
<evidence type="ECO:0000313" key="4">
    <source>
        <dbReference type="Proteomes" id="UP000037035"/>
    </source>
</evidence>